<dbReference type="OrthoDB" id="3100372at2759"/>
<accession>K5WU73</accession>
<dbReference type="InParanoid" id="K5WU73"/>
<dbReference type="RefSeq" id="XP_007330752.1">
    <property type="nucleotide sequence ID" value="XM_007330690.1"/>
</dbReference>
<dbReference type="HOGENOM" id="CLU_017232_0_0_1"/>
<evidence type="ECO:0000313" key="2">
    <source>
        <dbReference type="Proteomes" id="UP000008493"/>
    </source>
</evidence>
<dbReference type="OMA" id="RWAVISH"/>
<evidence type="ECO:0000313" key="1">
    <source>
        <dbReference type="EMBL" id="EKM78996.1"/>
    </source>
</evidence>
<organism evidence="1 2">
    <name type="scientific">Agaricus bisporus var. burnettii (strain JB137-S8 / ATCC MYA-4627 / FGSC 10392)</name>
    <name type="common">White button mushroom</name>
    <dbReference type="NCBI Taxonomy" id="597362"/>
    <lineage>
        <taxon>Eukaryota</taxon>
        <taxon>Fungi</taxon>
        <taxon>Dikarya</taxon>
        <taxon>Basidiomycota</taxon>
        <taxon>Agaricomycotina</taxon>
        <taxon>Agaricomycetes</taxon>
        <taxon>Agaricomycetidae</taxon>
        <taxon>Agaricales</taxon>
        <taxon>Agaricineae</taxon>
        <taxon>Agaricaceae</taxon>
        <taxon>Agaricus</taxon>
    </lineage>
</organism>
<reference evidence="2" key="1">
    <citation type="journal article" date="2012" name="Proc. Natl. Acad. Sci. U.S.A.">
        <title>Genome sequence of the button mushroom Agaricus bisporus reveals mechanisms governing adaptation to a humic-rich ecological niche.</title>
        <authorList>
            <person name="Morin E."/>
            <person name="Kohler A."/>
            <person name="Baker A.R."/>
            <person name="Foulongne-Oriol M."/>
            <person name="Lombard V."/>
            <person name="Nagy L.G."/>
            <person name="Ohm R.A."/>
            <person name="Patyshakuliyeva A."/>
            <person name="Brun A."/>
            <person name="Aerts A.L."/>
            <person name="Bailey A.M."/>
            <person name="Billette C."/>
            <person name="Coutinho P.M."/>
            <person name="Deakin G."/>
            <person name="Doddapaneni H."/>
            <person name="Floudas D."/>
            <person name="Grimwood J."/>
            <person name="Hilden K."/>
            <person name="Kuees U."/>
            <person name="LaButti K.M."/>
            <person name="Lapidus A."/>
            <person name="Lindquist E.A."/>
            <person name="Lucas S.M."/>
            <person name="Murat C."/>
            <person name="Riley R.W."/>
            <person name="Salamov A.A."/>
            <person name="Schmutz J."/>
            <person name="Subramanian V."/>
            <person name="Woesten H.A.B."/>
            <person name="Xu J."/>
            <person name="Eastwood D.C."/>
            <person name="Foster G.D."/>
            <person name="Sonnenberg A.S."/>
            <person name="Cullen D."/>
            <person name="de Vries R.P."/>
            <person name="Lundell T."/>
            <person name="Hibbett D.S."/>
            <person name="Henrissat B."/>
            <person name="Burton K.S."/>
            <person name="Kerrigan R.W."/>
            <person name="Challen M.P."/>
            <person name="Grigoriev I.V."/>
            <person name="Martin F."/>
        </authorList>
    </citation>
    <scope>NUCLEOTIDE SEQUENCE [LARGE SCALE GENOMIC DNA]</scope>
    <source>
        <strain evidence="2">JB137-S8 / ATCC MYA-4627 / FGSC 10392</strain>
    </source>
</reference>
<dbReference type="Proteomes" id="UP000008493">
    <property type="component" value="Unassembled WGS sequence"/>
</dbReference>
<proteinExistence type="predicted"/>
<sequence>MAMHPELKRALDANLSALEAFLLSVTLAYQGSALSYGPAGNQNTVTARSGRLGNLASSIGFNLFLSCPSYLDPESPPAKEPCLNVHKDLTRGIISWLSDSERRSNVYLIEEAQTRTKNVNEYFGANVATICGDTHRLGLPLRDALVLPPNISRLCAALAAHYPPFRLILTKILFDNTEIRNLPKRTQFKKLIYEPWKALQISHPQYVAAPPVIVLRWYDPTFWPWDEELLRSIYEFASPRQALPLLWIISFSPEFKLPIQDLFHSFERPRITRLPVSYNDAHTEAESFLRHRLRILCQKHKEMFTKHEVWPSEEQMSHLTRIFLGSFDAVDAVDAAVQFIDWEGDGGPKAHLEVFLAYMVDSPSPSDERQYCALDHFYRQVFSAIPPHLLSIVKQLLSVCYCETFHFASSFQLACLVSCGHDSVLDVLPHLCRWAVISHIKDNVVFYAPSPFFRGFLENAKRSGRFYTRKSQSRFSTYQASIRIVSHSSNPVKYLKSVGRFNPKTHAFEMRRLMDYALDVFYYAPDTGSSSEWTLLRHFDFGCLGYCGNNIPWFDFLSFLQKLNAWDKDNSPNIVRVEPAGDLDNRYIDKCESLAEPLDLGEKGESWGRLNPPGPKYVLLGLEAGTVLVVLATLRSPGVAPTYCGFSIYTSAMLEYM</sequence>
<gene>
    <name evidence="1" type="ORF">AGABI1DRAFT_129262</name>
</gene>
<name>K5WU73_AGABU</name>
<protein>
    <submittedName>
        <fullName evidence="1">Uncharacterized protein</fullName>
    </submittedName>
</protein>
<dbReference type="AlphaFoldDB" id="K5WU73"/>
<dbReference type="KEGG" id="abp:AGABI1DRAFT129262"/>
<dbReference type="GeneID" id="18826964"/>
<dbReference type="EMBL" id="JH971391">
    <property type="protein sequence ID" value="EKM78996.1"/>
    <property type="molecule type" value="Genomic_DNA"/>
</dbReference>
<keyword evidence="2" id="KW-1185">Reference proteome</keyword>